<name>A0A1V9EAN9_9BACT</name>
<evidence type="ECO:0000256" key="2">
    <source>
        <dbReference type="ARBA" id="ARBA00023125"/>
    </source>
</evidence>
<dbReference type="Gene3D" id="1.10.10.60">
    <property type="entry name" value="Homeodomain-like"/>
    <property type="match status" value="1"/>
</dbReference>
<dbReference type="InterPro" id="IPR020449">
    <property type="entry name" value="Tscrpt_reg_AraC-type_HTH"/>
</dbReference>
<organism evidence="5 6">
    <name type="scientific">Niastella yeongjuensis</name>
    <dbReference type="NCBI Taxonomy" id="354355"/>
    <lineage>
        <taxon>Bacteria</taxon>
        <taxon>Pseudomonadati</taxon>
        <taxon>Bacteroidota</taxon>
        <taxon>Chitinophagia</taxon>
        <taxon>Chitinophagales</taxon>
        <taxon>Chitinophagaceae</taxon>
        <taxon>Niastella</taxon>
    </lineage>
</organism>
<comment type="caution">
    <text evidence="5">The sequence shown here is derived from an EMBL/GenBank/DDBJ whole genome shotgun (WGS) entry which is preliminary data.</text>
</comment>
<dbReference type="STRING" id="354355.SAMN05660816_03363"/>
<dbReference type="InterPro" id="IPR009057">
    <property type="entry name" value="Homeodomain-like_sf"/>
</dbReference>
<keyword evidence="2" id="KW-0238">DNA-binding</keyword>
<dbReference type="SMART" id="SM00342">
    <property type="entry name" value="HTH_ARAC"/>
    <property type="match status" value="1"/>
</dbReference>
<feature type="domain" description="HTH araC/xylS-type" evidence="4">
    <location>
        <begin position="230"/>
        <end position="329"/>
    </location>
</feature>
<dbReference type="SUPFAM" id="SSF46689">
    <property type="entry name" value="Homeodomain-like"/>
    <property type="match status" value="1"/>
</dbReference>
<evidence type="ECO:0000259" key="4">
    <source>
        <dbReference type="PROSITE" id="PS01124"/>
    </source>
</evidence>
<dbReference type="EMBL" id="LVXG01000056">
    <property type="protein sequence ID" value="OQP43141.1"/>
    <property type="molecule type" value="Genomic_DNA"/>
</dbReference>
<evidence type="ECO:0000256" key="3">
    <source>
        <dbReference type="ARBA" id="ARBA00023163"/>
    </source>
</evidence>
<evidence type="ECO:0000256" key="1">
    <source>
        <dbReference type="ARBA" id="ARBA00023015"/>
    </source>
</evidence>
<dbReference type="InterPro" id="IPR053142">
    <property type="entry name" value="PchR_regulatory_protein"/>
</dbReference>
<keyword evidence="3" id="KW-0804">Transcription</keyword>
<dbReference type="RefSeq" id="WP_090519469.1">
    <property type="nucleotide sequence ID" value="NZ_FOCZ01000005.1"/>
</dbReference>
<dbReference type="Proteomes" id="UP000192610">
    <property type="component" value="Unassembled WGS sequence"/>
</dbReference>
<protein>
    <recommendedName>
        <fullName evidence="4">HTH araC/xylS-type domain-containing protein</fullName>
    </recommendedName>
</protein>
<dbReference type="GO" id="GO:0003700">
    <property type="term" value="F:DNA-binding transcription factor activity"/>
    <property type="evidence" value="ECO:0007669"/>
    <property type="project" value="InterPro"/>
</dbReference>
<dbReference type="Pfam" id="PF12833">
    <property type="entry name" value="HTH_18"/>
    <property type="match status" value="1"/>
</dbReference>
<dbReference type="GO" id="GO:0043565">
    <property type="term" value="F:sequence-specific DNA binding"/>
    <property type="evidence" value="ECO:0007669"/>
    <property type="project" value="InterPro"/>
</dbReference>
<keyword evidence="6" id="KW-1185">Reference proteome</keyword>
<dbReference type="InterPro" id="IPR018062">
    <property type="entry name" value="HTH_AraC-typ_CS"/>
</dbReference>
<reference evidence="6" key="1">
    <citation type="submission" date="2016-04" db="EMBL/GenBank/DDBJ databases">
        <authorList>
            <person name="Chen L."/>
            <person name="Zhuang W."/>
            <person name="Wang G."/>
        </authorList>
    </citation>
    <scope>NUCLEOTIDE SEQUENCE [LARGE SCALE GENOMIC DNA]</scope>
    <source>
        <strain evidence="6">17621</strain>
    </source>
</reference>
<proteinExistence type="predicted"/>
<evidence type="ECO:0000313" key="6">
    <source>
        <dbReference type="Proteomes" id="UP000192610"/>
    </source>
</evidence>
<dbReference type="PRINTS" id="PR00032">
    <property type="entry name" value="HTHARAC"/>
</dbReference>
<dbReference type="PROSITE" id="PS00041">
    <property type="entry name" value="HTH_ARAC_FAMILY_1"/>
    <property type="match status" value="1"/>
</dbReference>
<keyword evidence="1" id="KW-0805">Transcription regulation</keyword>
<dbReference type="PANTHER" id="PTHR47893">
    <property type="entry name" value="REGULATORY PROTEIN PCHR"/>
    <property type="match status" value="1"/>
</dbReference>
<sequence>MFDFEYTDTNYEQLVHAMGAALKVPMQNDHLLFPEAIGAGTLRHVHVPNGLHAYLIDCTWHQDWHIHASTSAVEYYTLRFDELTVPNALTICIGDEKLREKNTSKAFAYLTSSHYNWSYEGTEGCTYKGVNIVFSKKWLAQYFDVARVDEVLSSYVSLKAESINIEPLDARYRRWMKTISHVEEGNPLRKTILQNRMMLLIERFFNSLFEKMSNPAYRLPLTHEDIARVMHIERLLTKNVLQTPPSIQQLAKIAAISESKLKKDFKTMYSFPIYEYFQKARMHAAQDKLLTGKFSVKEVAMELGYSNLSNFTIAFKKEFGILPSQLLTPKKLSD</sequence>
<dbReference type="PROSITE" id="PS01124">
    <property type="entry name" value="HTH_ARAC_FAMILY_2"/>
    <property type="match status" value="1"/>
</dbReference>
<gene>
    <name evidence="5" type="ORF">A4H97_13470</name>
</gene>
<dbReference type="AlphaFoldDB" id="A0A1V9EAN9"/>
<dbReference type="PANTHER" id="PTHR47893:SF1">
    <property type="entry name" value="REGULATORY PROTEIN PCHR"/>
    <property type="match status" value="1"/>
</dbReference>
<accession>A0A1V9EAN9</accession>
<dbReference type="InterPro" id="IPR018060">
    <property type="entry name" value="HTH_AraC"/>
</dbReference>
<evidence type="ECO:0000313" key="5">
    <source>
        <dbReference type="EMBL" id="OQP43141.1"/>
    </source>
</evidence>